<dbReference type="PANTHER" id="PTHR35046:SF9">
    <property type="entry name" value="RNA-DIRECTED DNA POLYMERASE"/>
    <property type="match status" value="1"/>
</dbReference>
<evidence type="ECO:0000313" key="2">
    <source>
        <dbReference type="EMBL" id="SPC94250.1"/>
    </source>
</evidence>
<sequence>MVKKLHESVRQHIEKKNEQYANKANKGRRQVIFEPGDWVWVHMRKERFPARRRSKLYPRGAGPFQVLEGINDNAYKLDLPGDDSRSNPFEERGNDENQQALLKDPLHLSWASNPILFAGSQSVSVEDRIKGPRTLGEAYALAKIQDQYLANVKRSTRPSYEANKDNWEQYSSQLVAAQFGPKIGTQVDPRVAEFDPKVAAQFYTKVSTQIDPKVAAQLVPKIAAQLDPKVAVQFDPKVAAQLNPKVAAQIDPKVVDPKPISANPTMMVQKLTLI</sequence>
<gene>
    <name evidence="2" type="ORF">FSB_LOCUS22132</name>
</gene>
<dbReference type="AlphaFoldDB" id="A0A2N9G4D5"/>
<accession>A0A2N9G4D5</accession>
<protein>
    <recommendedName>
        <fullName evidence="1">Tf2-1-like SH3-like domain-containing protein</fullName>
    </recommendedName>
</protein>
<dbReference type="Pfam" id="PF24626">
    <property type="entry name" value="SH3_Tf2-1"/>
    <property type="match status" value="1"/>
</dbReference>
<dbReference type="EMBL" id="OIVN01001463">
    <property type="protein sequence ID" value="SPC94250.1"/>
    <property type="molecule type" value="Genomic_DNA"/>
</dbReference>
<feature type="domain" description="Tf2-1-like SH3-like" evidence="1">
    <location>
        <begin position="36"/>
        <end position="82"/>
    </location>
</feature>
<organism evidence="2">
    <name type="scientific">Fagus sylvatica</name>
    <name type="common">Beechnut</name>
    <dbReference type="NCBI Taxonomy" id="28930"/>
    <lineage>
        <taxon>Eukaryota</taxon>
        <taxon>Viridiplantae</taxon>
        <taxon>Streptophyta</taxon>
        <taxon>Embryophyta</taxon>
        <taxon>Tracheophyta</taxon>
        <taxon>Spermatophyta</taxon>
        <taxon>Magnoliopsida</taxon>
        <taxon>eudicotyledons</taxon>
        <taxon>Gunneridae</taxon>
        <taxon>Pentapetalae</taxon>
        <taxon>rosids</taxon>
        <taxon>fabids</taxon>
        <taxon>Fagales</taxon>
        <taxon>Fagaceae</taxon>
        <taxon>Fagus</taxon>
    </lineage>
</organism>
<evidence type="ECO:0000259" key="1">
    <source>
        <dbReference type="Pfam" id="PF24626"/>
    </source>
</evidence>
<dbReference type="InterPro" id="IPR056924">
    <property type="entry name" value="SH3_Tf2-1"/>
</dbReference>
<dbReference type="PANTHER" id="PTHR35046">
    <property type="entry name" value="ZINC KNUCKLE (CCHC-TYPE) FAMILY PROTEIN"/>
    <property type="match status" value="1"/>
</dbReference>
<name>A0A2N9G4D5_FAGSY</name>
<proteinExistence type="predicted"/>
<reference evidence="2" key="1">
    <citation type="submission" date="2018-02" db="EMBL/GenBank/DDBJ databases">
        <authorList>
            <person name="Cohen D.B."/>
            <person name="Kent A.D."/>
        </authorList>
    </citation>
    <scope>NUCLEOTIDE SEQUENCE</scope>
</reference>